<name>A0A1G7U0L4_9BACT</name>
<dbReference type="Gene3D" id="2.80.10.50">
    <property type="match status" value="1"/>
</dbReference>
<dbReference type="EMBL" id="FNCQ01000003">
    <property type="protein sequence ID" value="SDG40559.1"/>
    <property type="molecule type" value="Genomic_DNA"/>
</dbReference>
<dbReference type="InterPro" id="IPR000772">
    <property type="entry name" value="Ricin_B_lectin"/>
</dbReference>
<dbReference type="PROSITE" id="PS51257">
    <property type="entry name" value="PROKAR_LIPOPROTEIN"/>
    <property type="match status" value="1"/>
</dbReference>
<dbReference type="PANTHER" id="PTHR35532:SF5">
    <property type="entry name" value="CARBOHYDRATE-BINDING DOMAIN-CONTAINING PROTEIN"/>
    <property type="match status" value="1"/>
</dbReference>
<dbReference type="InterPro" id="IPR002931">
    <property type="entry name" value="Transglutaminase-like"/>
</dbReference>
<dbReference type="PROSITE" id="PS50231">
    <property type="entry name" value="RICIN_B_LECTIN"/>
    <property type="match status" value="1"/>
</dbReference>
<evidence type="ECO:0000256" key="4">
    <source>
        <dbReference type="ARBA" id="ARBA00012158"/>
    </source>
</evidence>
<dbReference type="Pfam" id="PF01841">
    <property type="entry name" value="Transglut_core"/>
    <property type="match status" value="1"/>
</dbReference>
<dbReference type="EC" id="3.5.1.52" evidence="4"/>
<dbReference type="InterPro" id="IPR008979">
    <property type="entry name" value="Galactose-bd-like_sf"/>
</dbReference>
<evidence type="ECO:0000313" key="11">
    <source>
        <dbReference type="EMBL" id="SDG40559.1"/>
    </source>
</evidence>
<evidence type="ECO:0000259" key="10">
    <source>
        <dbReference type="Pfam" id="PF14200"/>
    </source>
</evidence>
<dbReference type="CDD" id="cd00161">
    <property type="entry name" value="beta-trefoil_Ricin-like"/>
    <property type="match status" value="1"/>
</dbReference>
<evidence type="ECO:0000313" key="12">
    <source>
        <dbReference type="Proteomes" id="UP000198779"/>
    </source>
</evidence>
<dbReference type="InterPro" id="IPR000421">
    <property type="entry name" value="FA58C"/>
</dbReference>
<comment type="cofactor">
    <cofactor evidence="2">
        <name>Zn(2+)</name>
        <dbReference type="ChEBI" id="CHEBI:29105"/>
    </cofactor>
</comment>
<dbReference type="InterPro" id="IPR038765">
    <property type="entry name" value="Papain-like_cys_pep_sf"/>
</dbReference>
<evidence type="ECO:0000259" key="9">
    <source>
        <dbReference type="Pfam" id="PF01841"/>
    </source>
</evidence>
<organism evidence="11 12">
    <name type="scientific">Prevotella communis</name>
    <dbReference type="NCBI Taxonomy" id="2913614"/>
    <lineage>
        <taxon>Bacteria</taxon>
        <taxon>Pseudomonadati</taxon>
        <taxon>Bacteroidota</taxon>
        <taxon>Bacteroidia</taxon>
        <taxon>Bacteroidales</taxon>
        <taxon>Prevotellaceae</taxon>
        <taxon>Prevotella</taxon>
    </lineage>
</organism>
<dbReference type="Proteomes" id="UP000198779">
    <property type="component" value="Unassembled WGS sequence"/>
</dbReference>
<keyword evidence="6" id="KW-0963">Cytoplasm</keyword>
<evidence type="ECO:0000256" key="7">
    <source>
        <dbReference type="ARBA" id="ARBA00032901"/>
    </source>
</evidence>
<feature type="domain" description="F5/8 type C" evidence="8">
    <location>
        <begin position="817"/>
        <end position="897"/>
    </location>
</feature>
<dbReference type="Pfam" id="PF00754">
    <property type="entry name" value="F5_F8_type_C"/>
    <property type="match status" value="1"/>
</dbReference>
<sequence length="934" mass="107185">MMKTIKIHTIIIVLLFAALSCDNDLKRALDMSGRNRVELEKVLEHFKDDPDPLKYEAAKFLIENMPSQCYMDGASVDMMDSIFISASGESQNVRTKYFNDSASKIHASQADMSYDISEMKADYLIKAINEACDMWERSTWKDDYDRSLFFEYVLPYRLCQEKPSDWRASVADAFPMFDKDIVMSRRGIQLEAEDAQTSGCDIKEYGGASNGKANMMYPGKSSLTYTIESERQTQKRLILRYSSTAHHLTAVVTLNDVAVDTLHLAPTRNIESFSEKWFNEAISIRKGKNVIRIMSASDTICVDYIQLGALEKFCHEDLKDFSSSYFNIFNKESGRCISFDTTNVSTNNVVHLKPYSSSDKTQLVRLDYSGYPLWRIGYYKKDSTDFCLQMEFGTPRTLCSGTPVTIGEYVKKPIDQWFFIPLGGDVYRIMNKHTGFFLDMHKDKETGAEILVQSTYSERDSQKWILKRQGANEYAEEFFKPRSAFSEAMRVFDLTHQFEYYIYGSPYGTKGSSLFRTKSGKCADETSFSIYLCRYLGIPAAYDFTPHWGNRSSSHSWSVLIDKNGKGVPFYMGNFPGDTAHYFHSYIKPKVFRYCYSLNRQMVKDMKHEQSVPRLFERPHYTDVTTEYCKTVDVERQVPEEFKNKRVAYICVFDNRDWVPVHYGKIYDGKVKFTSMGCGIVYMAGFYEDGEIEPFGNPFLIDKDGNVKDIVPNVNKTVRMKLLRKYPFMGAQDYFNSRMNGGQFQASNKQDFSDSVVLHTHKGITNGNWYDIPVTSQQRFKYLRYMGGKGSHCNINELEFYDSEGKKIEGKIIGTEGEGWARKENVFDGNILTGFGGISPDGNWVGLQLGKPTQISRIKYIGRNDGNCVEVDDKYELYYWSASGDWELLGSKKATSNSLVFSDVPSGGLYILKDITKGVEERIFTYEKGKQIWW</sequence>
<comment type="subcellular location">
    <subcellularLocation>
        <location evidence="3">Cytoplasm</location>
    </subcellularLocation>
</comment>
<dbReference type="AlphaFoldDB" id="A0A1G7U0L4"/>
<dbReference type="RefSeq" id="WP_091815347.1">
    <property type="nucleotide sequence ID" value="NZ_FNCQ01000003.1"/>
</dbReference>
<dbReference type="Pfam" id="PF14200">
    <property type="entry name" value="RicinB_lectin_2"/>
    <property type="match status" value="1"/>
</dbReference>
<dbReference type="STRING" id="645274.SAMN04487901_103198"/>
<protein>
    <recommendedName>
        <fullName evidence="5">Peptide-N(4)-(N-acetyl-beta-glucosaminyl)asparagine amidase</fullName>
        <ecNumber evidence="4">3.5.1.52</ecNumber>
    </recommendedName>
    <alternativeName>
        <fullName evidence="7">Peptide:N-glycanase</fullName>
    </alternativeName>
</protein>
<dbReference type="PANTHER" id="PTHR35532">
    <property type="entry name" value="SIMILAR TO POLYHYDROXYALKANOATE DEPOLYMERASE"/>
    <property type="match status" value="1"/>
</dbReference>
<evidence type="ECO:0000256" key="3">
    <source>
        <dbReference type="ARBA" id="ARBA00004496"/>
    </source>
</evidence>
<reference evidence="12" key="1">
    <citation type="submission" date="2016-10" db="EMBL/GenBank/DDBJ databases">
        <authorList>
            <person name="Varghese N."/>
            <person name="Submissions S."/>
        </authorList>
    </citation>
    <scope>NUCLEOTIDE SEQUENCE [LARGE SCALE GENOMIC DNA]</scope>
    <source>
        <strain evidence="12">BP1-148</strain>
    </source>
</reference>
<evidence type="ECO:0000256" key="2">
    <source>
        <dbReference type="ARBA" id="ARBA00001947"/>
    </source>
</evidence>
<keyword evidence="12" id="KW-1185">Reference proteome</keyword>
<gene>
    <name evidence="11" type="ORF">SAMN04487901_103198</name>
</gene>
<proteinExistence type="predicted"/>
<feature type="domain" description="Ricin B lectin" evidence="10">
    <location>
        <begin position="416"/>
        <end position="474"/>
    </location>
</feature>
<dbReference type="SUPFAM" id="SSF50370">
    <property type="entry name" value="Ricin B-like lectins"/>
    <property type="match status" value="1"/>
</dbReference>
<evidence type="ECO:0000259" key="8">
    <source>
        <dbReference type="Pfam" id="PF00754"/>
    </source>
</evidence>
<evidence type="ECO:0000256" key="5">
    <source>
        <dbReference type="ARBA" id="ARBA00018546"/>
    </source>
</evidence>
<dbReference type="InterPro" id="IPR035992">
    <property type="entry name" value="Ricin_B-like_lectins"/>
</dbReference>
<dbReference type="Gene3D" id="2.60.120.260">
    <property type="entry name" value="Galactose-binding domain-like"/>
    <property type="match status" value="3"/>
</dbReference>
<accession>A0A1G7U0L4</accession>
<dbReference type="SUPFAM" id="SSF54001">
    <property type="entry name" value="Cysteine proteinases"/>
    <property type="match status" value="1"/>
</dbReference>
<evidence type="ECO:0000256" key="6">
    <source>
        <dbReference type="ARBA" id="ARBA00022490"/>
    </source>
</evidence>
<comment type="catalytic activity">
    <reaction evidence="1">
        <text>Hydrolysis of an N(4)-(acetyl-beta-D-glucosaminyl)asparagine residue in which the glucosamine residue may be further glycosylated, to yield a (substituted) N-acetyl-beta-D-glucosaminylamine and a peptide containing an aspartate residue.</text>
        <dbReference type="EC" id="3.5.1.52"/>
    </reaction>
</comment>
<dbReference type="SUPFAM" id="SSF49785">
    <property type="entry name" value="Galactose-binding domain-like"/>
    <property type="match status" value="2"/>
</dbReference>
<dbReference type="GO" id="GO:0000224">
    <property type="term" value="F:peptide-N4-(N-acetyl-beta-glucosaminyl)asparagine amidase activity"/>
    <property type="evidence" value="ECO:0007669"/>
    <property type="project" value="UniProtKB-EC"/>
</dbReference>
<evidence type="ECO:0000256" key="1">
    <source>
        <dbReference type="ARBA" id="ARBA00001650"/>
    </source>
</evidence>
<dbReference type="GO" id="GO:0005737">
    <property type="term" value="C:cytoplasm"/>
    <property type="evidence" value="ECO:0007669"/>
    <property type="project" value="UniProtKB-SubCell"/>
</dbReference>
<feature type="domain" description="Transglutaminase-like" evidence="9">
    <location>
        <begin position="485"/>
        <end position="562"/>
    </location>
</feature>